<evidence type="ECO:0000313" key="3">
    <source>
        <dbReference type="Proteomes" id="UP000587070"/>
    </source>
</evidence>
<dbReference type="EMBL" id="JACIGE010000001">
    <property type="protein sequence ID" value="MBB4245773.1"/>
    <property type="molecule type" value="Genomic_DNA"/>
</dbReference>
<organism evidence="2 3">
    <name type="scientific">Rhodocyclus tenuis</name>
    <name type="common">Rhodospirillum tenue</name>
    <dbReference type="NCBI Taxonomy" id="1066"/>
    <lineage>
        <taxon>Bacteria</taxon>
        <taxon>Pseudomonadati</taxon>
        <taxon>Pseudomonadota</taxon>
        <taxon>Betaproteobacteria</taxon>
        <taxon>Rhodocyclales</taxon>
        <taxon>Rhodocyclaceae</taxon>
        <taxon>Rhodocyclus</taxon>
    </lineage>
</organism>
<reference evidence="2 3" key="1">
    <citation type="submission" date="2020-08" db="EMBL/GenBank/DDBJ databases">
        <title>Genome sequencing of Purple Non-Sulfur Bacteria from various extreme environments.</title>
        <authorList>
            <person name="Mayer M."/>
        </authorList>
    </citation>
    <scope>NUCLEOTIDE SEQUENCE [LARGE SCALE GENOMIC DNA]</scope>
    <source>
        <strain evidence="2 3">2761</strain>
    </source>
</reference>
<dbReference type="RefSeq" id="WP_407690639.1">
    <property type="nucleotide sequence ID" value="NZ_SSSP01000011.1"/>
</dbReference>
<evidence type="ECO:0000259" key="1">
    <source>
        <dbReference type="Pfam" id="PF18734"/>
    </source>
</evidence>
<name>A0A840FZX0_RHOTE</name>
<proteinExistence type="predicted"/>
<evidence type="ECO:0000313" key="2">
    <source>
        <dbReference type="EMBL" id="MBB4245773.1"/>
    </source>
</evidence>
<accession>A0A840FZX0</accession>
<comment type="caution">
    <text evidence="2">The sequence shown here is derived from an EMBL/GenBank/DDBJ whole genome shotgun (WGS) entry which is preliminary data.</text>
</comment>
<dbReference type="AlphaFoldDB" id="A0A840FZX0"/>
<keyword evidence="3" id="KW-1185">Reference proteome</keyword>
<protein>
    <recommendedName>
        <fullName evidence="1">HEPN AbiU2-like domain-containing protein</fullName>
    </recommendedName>
</protein>
<dbReference type="Proteomes" id="UP000587070">
    <property type="component" value="Unassembled WGS sequence"/>
</dbReference>
<feature type="domain" description="HEPN AbiU2-like" evidence="1">
    <location>
        <begin position="5"/>
        <end position="69"/>
    </location>
</feature>
<dbReference type="InterPro" id="IPR040704">
    <property type="entry name" value="HEPN_AbiU2"/>
</dbReference>
<gene>
    <name evidence="2" type="ORF">GGD90_000122</name>
</gene>
<sequence length="70" mass="8093">MGGEIGKVYSALWQEVAWINKKWNQYVELFGTSPERIELLNRAAPSFFRTFQDSLLDDVLLHLARLTDPP</sequence>
<dbReference type="Pfam" id="PF18734">
    <property type="entry name" value="HEPN_AbiU2"/>
    <property type="match status" value="1"/>
</dbReference>